<evidence type="ECO:0000256" key="1">
    <source>
        <dbReference type="ARBA" id="ARBA00004604"/>
    </source>
</evidence>
<evidence type="ECO:0000313" key="10">
    <source>
        <dbReference type="Proteomes" id="UP000289152"/>
    </source>
</evidence>
<keyword evidence="10" id="KW-1185">Reference proteome</keyword>
<feature type="region of interest" description="Disordered" evidence="8">
    <location>
        <begin position="1"/>
        <end position="196"/>
    </location>
</feature>
<evidence type="ECO:0000256" key="4">
    <source>
        <dbReference type="ARBA" id="ARBA00022737"/>
    </source>
</evidence>
<dbReference type="AlphaFoldDB" id="A0A4Q1BPX9"/>
<dbReference type="STRING" id="5217.A0A4Q1BPX9"/>
<keyword evidence="3 7" id="KW-0853">WD repeat</keyword>
<dbReference type="OrthoDB" id="1935146at2759"/>
<evidence type="ECO:0000256" key="7">
    <source>
        <dbReference type="PROSITE-ProRule" id="PRU00221"/>
    </source>
</evidence>
<dbReference type="GO" id="GO:0034388">
    <property type="term" value="C:Pwp2p-containing subcomplex of 90S preribosome"/>
    <property type="evidence" value="ECO:0007669"/>
    <property type="project" value="TreeGrafter"/>
</dbReference>
<dbReference type="InterPro" id="IPR036322">
    <property type="entry name" value="WD40_repeat_dom_sf"/>
</dbReference>
<dbReference type="VEuPathDB" id="FungiDB:TREMEDRAFT_62031"/>
<comment type="similarity">
    <text evidence="6">Belongs to the WD repeat UTP18 family.</text>
</comment>
<dbReference type="InterPro" id="IPR015943">
    <property type="entry name" value="WD40/YVTN_repeat-like_dom_sf"/>
</dbReference>
<evidence type="ECO:0000313" key="9">
    <source>
        <dbReference type="EMBL" id="RXK39981.1"/>
    </source>
</evidence>
<dbReference type="InterPro" id="IPR001680">
    <property type="entry name" value="WD40_rpt"/>
</dbReference>
<feature type="compositionally biased region" description="Basic and acidic residues" evidence="8">
    <location>
        <begin position="13"/>
        <end position="37"/>
    </location>
</feature>
<dbReference type="PANTHER" id="PTHR18359:SF0">
    <property type="entry name" value="U3 SMALL NUCLEOLAR RNA-ASSOCIATED PROTEIN 18 HOMOLOG"/>
    <property type="match status" value="1"/>
</dbReference>
<evidence type="ECO:0000256" key="2">
    <source>
        <dbReference type="ARBA" id="ARBA00022552"/>
    </source>
</evidence>
<proteinExistence type="inferred from homology"/>
<comment type="subcellular location">
    <subcellularLocation>
        <location evidence="1">Nucleus</location>
        <location evidence="1">Nucleolus</location>
    </subcellularLocation>
</comment>
<dbReference type="InterPro" id="IPR045161">
    <property type="entry name" value="Utp18"/>
</dbReference>
<keyword evidence="2" id="KW-0698">rRNA processing</keyword>
<feature type="repeat" description="WD" evidence="7">
    <location>
        <begin position="629"/>
        <end position="659"/>
    </location>
</feature>
<dbReference type="GO" id="GO:0006364">
    <property type="term" value="P:rRNA processing"/>
    <property type="evidence" value="ECO:0007669"/>
    <property type="project" value="UniProtKB-KW"/>
</dbReference>
<evidence type="ECO:0000256" key="3">
    <source>
        <dbReference type="ARBA" id="ARBA00022574"/>
    </source>
</evidence>
<dbReference type="SMART" id="SM00320">
    <property type="entry name" value="WD40"/>
    <property type="match status" value="5"/>
</dbReference>
<dbReference type="Proteomes" id="UP000289152">
    <property type="component" value="Unassembled WGS sequence"/>
</dbReference>
<keyword evidence="4" id="KW-0677">Repeat</keyword>
<gene>
    <name evidence="9" type="ORF">M231_02776</name>
</gene>
<evidence type="ECO:0000256" key="8">
    <source>
        <dbReference type="SAM" id="MobiDB-lite"/>
    </source>
</evidence>
<dbReference type="FunCoup" id="A0A4Q1BPX9">
    <property type="interactions" value="646"/>
</dbReference>
<name>A0A4Q1BPX9_TREME</name>
<comment type="caution">
    <text evidence="9">The sequence shown here is derived from an EMBL/GenBank/DDBJ whole genome shotgun (WGS) entry which is preliminary data.</text>
</comment>
<evidence type="ECO:0000256" key="5">
    <source>
        <dbReference type="ARBA" id="ARBA00023242"/>
    </source>
</evidence>
<dbReference type="InParanoid" id="A0A4Q1BPX9"/>
<dbReference type="Gene3D" id="2.130.10.10">
    <property type="entry name" value="YVTN repeat-like/Quinoprotein amine dehydrogenase"/>
    <property type="match status" value="1"/>
</dbReference>
<protein>
    <submittedName>
        <fullName evidence="9">Uncharacterized protein</fullName>
    </submittedName>
</protein>
<dbReference type="PANTHER" id="PTHR18359">
    <property type="entry name" value="WD-REPEAT PROTEIN-RELATED"/>
    <property type="match status" value="1"/>
</dbReference>
<dbReference type="FunFam" id="2.130.10.10:FF:000908">
    <property type="entry name" value="U3 small nucleolar RNA-associated protein 18"/>
    <property type="match status" value="1"/>
</dbReference>
<dbReference type="Pfam" id="PF00400">
    <property type="entry name" value="WD40"/>
    <property type="match status" value="1"/>
</dbReference>
<sequence length="659" mass="72443">MANMGKRQARNITRHERVDEDDTEKGQEELDLEERLFGRRRKKARVGAGLSVEDDEGEGMKEMMDEELFMVDAPLADLPSDDESEAHDVSARFTKNINRNSQEEDGDDHENSVSGSSGDRNDFESNDDDQDESGFEESDLNDSDPASRSEENSDEDTSQSEDEHDHSNDELSSSRLAKHKQTPQEEEEEEDAYIIPAPNVTDFSELIEVEDGEKRKKKLWRDPADDAILVDLDSDKRLRKLGRGKGGGKVNGVELERRLRQQYEALHPRPSWASLRLVPHSQSQPSLSALLASTKSFIAPNILGQTKRQSLEAGTISIQRVKDANHQNPTAGKMQARDAAGGVVSVAWHPNPQVGVVGVAGGDRRVRFFQIDDQTNPPLLTLHTPSLPLQNITFHPSGSQCILTGPRPHYYTYDLSSQTVIRSPRALFGSKPGPSTPNSLAKHSFSPDGTLLAVAGRRGCVSILDWSAGAGAVVAELKSGRGGAVGDMVWNGEGELSILGGRDGSEVEVWDVGERRVIKKWSDDRMFGGGLMRLSKDKEWTSVGSSTGIVNVYSTSSLKNDKEPISIRPNPIKSLEHLTTSINCMEFHPSGEILVSASGSKPGALKLYHLPSFTAFSNWPRDTTPLGRITSVTFDPLGKHLAVGNQRGKVLLWSLKHYS</sequence>
<dbReference type="GO" id="GO:0032040">
    <property type="term" value="C:small-subunit processome"/>
    <property type="evidence" value="ECO:0007669"/>
    <property type="project" value="TreeGrafter"/>
</dbReference>
<dbReference type="PROSITE" id="PS50082">
    <property type="entry name" value="WD_REPEATS_2"/>
    <property type="match status" value="1"/>
</dbReference>
<organism evidence="9 10">
    <name type="scientific">Tremella mesenterica</name>
    <name type="common">Jelly fungus</name>
    <dbReference type="NCBI Taxonomy" id="5217"/>
    <lineage>
        <taxon>Eukaryota</taxon>
        <taxon>Fungi</taxon>
        <taxon>Dikarya</taxon>
        <taxon>Basidiomycota</taxon>
        <taxon>Agaricomycotina</taxon>
        <taxon>Tremellomycetes</taxon>
        <taxon>Tremellales</taxon>
        <taxon>Tremellaceae</taxon>
        <taxon>Tremella</taxon>
    </lineage>
</organism>
<evidence type="ECO:0000256" key="6">
    <source>
        <dbReference type="ARBA" id="ARBA00025767"/>
    </source>
</evidence>
<keyword evidence="5" id="KW-0539">Nucleus</keyword>
<dbReference type="EMBL" id="SDIL01000024">
    <property type="protein sequence ID" value="RXK39981.1"/>
    <property type="molecule type" value="Genomic_DNA"/>
</dbReference>
<accession>A0A4Q1BPX9</accession>
<dbReference type="SUPFAM" id="SSF50978">
    <property type="entry name" value="WD40 repeat-like"/>
    <property type="match status" value="1"/>
</dbReference>
<reference evidence="9 10" key="1">
    <citation type="submission" date="2016-06" db="EMBL/GenBank/DDBJ databases">
        <title>Evolution of pathogenesis and genome organization in the Tremellales.</title>
        <authorList>
            <person name="Cuomo C."/>
            <person name="Litvintseva A."/>
            <person name="Heitman J."/>
            <person name="Chen Y."/>
            <person name="Sun S."/>
            <person name="Springer D."/>
            <person name="Dromer F."/>
            <person name="Young S."/>
            <person name="Zeng Q."/>
            <person name="Chapman S."/>
            <person name="Gujja S."/>
            <person name="Saif S."/>
            <person name="Birren B."/>
        </authorList>
    </citation>
    <scope>NUCLEOTIDE SEQUENCE [LARGE SCALE GENOMIC DNA]</scope>
    <source>
        <strain evidence="9 10">ATCC 28783</strain>
    </source>
</reference>
<feature type="compositionally biased region" description="Acidic residues" evidence="8">
    <location>
        <begin position="124"/>
        <end position="142"/>
    </location>
</feature>